<evidence type="ECO:0000256" key="1">
    <source>
        <dbReference type="ARBA" id="ARBA00004196"/>
    </source>
</evidence>
<dbReference type="Gene3D" id="2.40.50.100">
    <property type="match status" value="1"/>
</dbReference>
<comment type="similarity">
    <text evidence="2">Belongs to the membrane fusion protein (MFP) (TC 8.A.1) family.</text>
</comment>
<feature type="region of interest" description="Disordered" evidence="3">
    <location>
        <begin position="287"/>
        <end position="390"/>
    </location>
</feature>
<feature type="domain" description="Multidrug resistance protein MdtA-like C-terminal permuted SH3" evidence="8">
    <location>
        <begin position="460"/>
        <end position="522"/>
    </location>
</feature>
<dbReference type="Gene3D" id="2.40.30.170">
    <property type="match status" value="2"/>
</dbReference>
<dbReference type="Pfam" id="PF25967">
    <property type="entry name" value="RND-MFP_C"/>
    <property type="match status" value="1"/>
</dbReference>
<evidence type="ECO:0000313" key="9">
    <source>
        <dbReference type="EMBL" id="MCE7027545.1"/>
    </source>
</evidence>
<feature type="compositionally biased region" description="Low complexity" evidence="3">
    <location>
        <begin position="355"/>
        <end position="376"/>
    </location>
</feature>
<dbReference type="InterPro" id="IPR058627">
    <property type="entry name" value="MdtA-like_C"/>
</dbReference>
<evidence type="ECO:0000256" key="2">
    <source>
        <dbReference type="ARBA" id="ARBA00009477"/>
    </source>
</evidence>
<dbReference type="Gene3D" id="1.10.287.470">
    <property type="entry name" value="Helix hairpin bin"/>
    <property type="match status" value="1"/>
</dbReference>
<feature type="region of interest" description="Disordered" evidence="3">
    <location>
        <begin position="69"/>
        <end position="93"/>
    </location>
</feature>
<evidence type="ECO:0000259" key="8">
    <source>
        <dbReference type="Pfam" id="PF25967"/>
    </source>
</evidence>
<feature type="compositionally biased region" description="Gly residues" evidence="3">
    <location>
        <begin position="75"/>
        <end position="84"/>
    </location>
</feature>
<dbReference type="PANTHER" id="PTHR30158:SF10">
    <property type="entry name" value="CATION EFFLUX PUMP"/>
    <property type="match status" value="1"/>
</dbReference>
<dbReference type="InterPro" id="IPR058625">
    <property type="entry name" value="MdtA-like_BSH"/>
</dbReference>
<dbReference type="Pfam" id="PF25917">
    <property type="entry name" value="BSH_RND"/>
    <property type="match status" value="1"/>
</dbReference>
<dbReference type="InterPro" id="IPR006143">
    <property type="entry name" value="RND_pump_MFP"/>
</dbReference>
<evidence type="ECO:0000259" key="7">
    <source>
        <dbReference type="Pfam" id="PF25944"/>
    </source>
</evidence>
<feature type="region of interest" description="Disordered" evidence="3">
    <location>
        <begin position="525"/>
        <end position="585"/>
    </location>
</feature>
<evidence type="ECO:0000259" key="6">
    <source>
        <dbReference type="Pfam" id="PF25917"/>
    </source>
</evidence>
<dbReference type="RefSeq" id="WP_233718499.1">
    <property type="nucleotide sequence ID" value="NZ_JAJUWU010000004.1"/>
</dbReference>
<accession>A0A9X1NZG9</accession>
<dbReference type="NCBIfam" id="TIGR01730">
    <property type="entry name" value="RND_mfp"/>
    <property type="match status" value="1"/>
</dbReference>
<feature type="compositionally biased region" description="Gly residues" evidence="3">
    <location>
        <begin position="573"/>
        <end position="585"/>
    </location>
</feature>
<evidence type="ECO:0000256" key="4">
    <source>
        <dbReference type="SAM" id="SignalP"/>
    </source>
</evidence>
<protein>
    <submittedName>
        <fullName evidence="9">Efflux RND transporter periplasmic adaptor subunit</fullName>
    </submittedName>
</protein>
<feature type="domain" description="Multidrug resistance protein MdtA-like barrel-sandwich hybrid" evidence="6">
    <location>
        <begin position="119"/>
        <end position="255"/>
    </location>
</feature>
<evidence type="ECO:0000313" key="10">
    <source>
        <dbReference type="Proteomes" id="UP001139035"/>
    </source>
</evidence>
<dbReference type="GO" id="GO:0005886">
    <property type="term" value="C:plasma membrane"/>
    <property type="evidence" value="ECO:0007669"/>
    <property type="project" value="TreeGrafter"/>
</dbReference>
<feature type="domain" description="Multidrug resistance protein MdtA-like beta-barrel" evidence="7">
    <location>
        <begin position="390"/>
        <end position="447"/>
    </location>
</feature>
<feature type="signal peptide" evidence="4">
    <location>
        <begin position="1"/>
        <end position="32"/>
    </location>
</feature>
<proteinExistence type="inferred from homology"/>
<dbReference type="InterPro" id="IPR058626">
    <property type="entry name" value="MdtA-like_b-barrel"/>
</dbReference>
<dbReference type="PANTHER" id="PTHR30158">
    <property type="entry name" value="ACRA/E-RELATED COMPONENT OF DRUG EFFLUX TRANSPORTER"/>
    <property type="match status" value="1"/>
</dbReference>
<dbReference type="InterPro" id="IPR058624">
    <property type="entry name" value="MdtA-like_HH"/>
</dbReference>
<sequence>MTRNIAPGWLSSAALLAATLGVFCLTGSPALAQSEEGGQGGQEQSAGSTLDLPLIGKIELPDFLSFLGSSDDDGSGGSGPGGTQQAGNQPPPAVITQTATVKPVGDRFEFIGRIAAIQQVSIQARVEGYLDTVAFKGGETVRKGDLLFQIETAQYDAALASARAQLSGAQAQLNQAGRSLARSKELAQSGTVSQSTLDDAQAAFESAQATQLQAEAAVQQAELNLGYTRIVAPIDGTISAPLITAGNYVSNGSGALANLIQMDPIWGVFPIGEGQLINWKKLGIGSSEPPPVEAQPAGGADAEASGDRTNAGGNSGGNATGDDPEQNGPEGRQAAATAADTAEPADAGSDDPQTAEAPSADGSAAAGSSGPPAGAEEVGGEGEEVASSAQEAEDFVLSLVLPNGSNYRPTGAFDFVDNTVSATTGTIETRIRFPNPEGYLLPNENVTLVTTQKAPPRLPVIPQTAVQLSREGRSVLIVKDDDTIERRMITVAADGSDGTLDPGEVAVTEGLSGGENVVVRGAATLKEGQKVSPRPASAQAGNGNAQPEAAPAGGGTPRSGEAAGGEAADSGGAAEGGSGGGGATE</sequence>
<gene>
    <name evidence="9" type="ORF">LZD57_06045</name>
</gene>
<keyword evidence="10" id="KW-1185">Reference proteome</keyword>
<feature type="chain" id="PRO_5040795041" evidence="4">
    <location>
        <begin position="33"/>
        <end position="585"/>
    </location>
</feature>
<dbReference type="Proteomes" id="UP001139035">
    <property type="component" value="Unassembled WGS sequence"/>
</dbReference>
<dbReference type="EMBL" id="JAJUWU010000004">
    <property type="protein sequence ID" value="MCE7027545.1"/>
    <property type="molecule type" value="Genomic_DNA"/>
</dbReference>
<reference evidence="9" key="1">
    <citation type="submission" date="2022-01" db="EMBL/GenBank/DDBJ databases">
        <title>Jiella avicenniae sp. nov., a novel endophytic bacterium isolated from bark of Avicennia marina.</title>
        <authorList>
            <person name="Tuo L."/>
        </authorList>
    </citation>
    <scope>NUCLEOTIDE SEQUENCE</scope>
    <source>
        <strain evidence="9">CBK1P-4</strain>
    </source>
</reference>
<feature type="compositionally biased region" description="Low complexity" evidence="3">
    <location>
        <begin position="334"/>
        <end position="347"/>
    </location>
</feature>
<dbReference type="Pfam" id="PF25944">
    <property type="entry name" value="Beta-barrel_RND"/>
    <property type="match status" value="1"/>
</dbReference>
<dbReference type="AlphaFoldDB" id="A0A9X1NZG9"/>
<organism evidence="9 10">
    <name type="scientific">Jiella avicenniae</name>
    <dbReference type="NCBI Taxonomy" id="2907202"/>
    <lineage>
        <taxon>Bacteria</taxon>
        <taxon>Pseudomonadati</taxon>
        <taxon>Pseudomonadota</taxon>
        <taxon>Alphaproteobacteria</taxon>
        <taxon>Hyphomicrobiales</taxon>
        <taxon>Aurantimonadaceae</taxon>
        <taxon>Jiella</taxon>
    </lineage>
</organism>
<comment type="caution">
    <text evidence="9">The sequence shown here is derived from an EMBL/GenBank/DDBJ whole genome shotgun (WGS) entry which is preliminary data.</text>
</comment>
<evidence type="ECO:0000259" key="5">
    <source>
        <dbReference type="Pfam" id="PF25876"/>
    </source>
</evidence>
<dbReference type="GO" id="GO:0015562">
    <property type="term" value="F:efflux transmembrane transporter activity"/>
    <property type="evidence" value="ECO:0007669"/>
    <property type="project" value="InterPro"/>
</dbReference>
<evidence type="ECO:0000256" key="3">
    <source>
        <dbReference type="SAM" id="MobiDB-lite"/>
    </source>
</evidence>
<dbReference type="Gene3D" id="2.40.420.20">
    <property type="match status" value="1"/>
</dbReference>
<dbReference type="Pfam" id="PF25876">
    <property type="entry name" value="HH_MFP_RND"/>
    <property type="match status" value="1"/>
</dbReference>
<name>A0A9X1NZG9_9HYPH</name>
<feature type="compositionally biased region" description="Low complexity" evidence="3">
    <location>
        <begin position="559"/>
        <end position="572"/>
    </location>
</feature>
<dbReference type="GO" id="GO:0030313">
    <property type="term" value="C:cell envelope"/>
    <property type="evidence" value="ECO:0007669"/>
    <property type="project" value="UniProtKB-SubCell"/>
</dbReference>
<dbReference type="SUPFAM" id="SSF111369">
    <property type="entry name" value="HlyD-like secretion proteins"/>
    <property type="match status" value="2"/>
</dbReference>
<keyword evidence="4" id="KW-0732">Signal</keyword>
<comment type="subcellular location">
    <subcellularLocation>
        <location evidence="1">Cell envelope</location>
    </subcellularLocation>
</comment>
<feature type="domain" description="Multidrug resistance protein MdtA-like alpha-helical hairpin" evidence="5">
    <location>
        <begin position="159"/>
        <end position="228"/>
    </location>
</feature>
<dbReference type="GO" id="GO:0046677">
    <property type="term" value="P:response to antibiotic"/>
    <property type="evidence" value="ECO:0007669"/>
    <property type="project" value="TreeGrafter"/>
</dbReference>